<evidence type="ECO:0000313" key="2">
    <source>
        <dbReference type="Proteomes" id="UP000447574"/>
    </source>
</evidence>
<accession>A0A7X1WS60</accession>
<organism evidence="1 2">
    <name type="scientific">Pseudomonas helleri</name>
    <dbReference type="NCBI Taxonomy" id="1608996"/>
    <lineage>
        <taxon>Bacteria</taxon>
        <taxon>Pseudomonadati</taxon>
        <taxon>Pseudomonadota</taxon>
        <taxon>Gammaproteobacteria</taxon>
        <taxon>Pseudomonadales</taxon>
        <taxon>Pseudomonadaceae</taxon>
        <taxon>Pseudomonas</taxon>
    </lineage>
</organism>
<name>A0A7X1WS60_9PSED</name>
<gene>
    <name evidence="1" type="ORF">GHO37_04890</name>
</gene>
<reference evidence="1 2" key="1">
    <citation type="submission" date="2019-10" db="EMBL/GenBank/DDBJ databases">
        <title>Evaluation of single-gene subtyping targets for Pseudomonas.</title>
        <authorList>
            <person name="Reichler S.J."/>
            <person name="Orsi R.H."/>
            <person name="Wiedmann M."/>
            <person name="Martin N.H."/>
            <person name="Murphy S.I."/>
        </authorList>
    </citation>
    <scope>NUCLEOTIDE SEQUENCE [LARGE SCALE GENOMIC DNA]</scope>
    <source>
        <strain evidence="1 2">FSL R10-2932</strain>
    </source>
</reference>
<dbReference type="AlphaFoldDB" id="A0A7X1WS60"/>
<sequence length="662" mass="74112">MPGTGSHSAMLKLLDYGTPKPFGAAIGGQRDLMWPVNTYRVTLPKPVADGERLNAFEQLILKLLAVSGAMDAQALAEETRIPLDLIESILLRLQDKALIDPFNVIVEKEDIGANDDEQVPVFATALVFRELVTGQMLPFMHWLDDNNPLQKQEENKRYWRIPLNDANKHSPPTQRDIISLVRVIQRRSAASGREENIPPIQKIMIIDKAERHFLHCPIAIQKSDGEFRIADPFGNGFSLILERAFEHLLEQDEAQANWLKNWKASLSNPKAHNQDEKPKEAFETEDNWLRFPKLLHSLRLRSNAPFHSIAQIYAALEWALFYACVQYPYETELAELRLSTQADQSALLAQAATKIGLTAPRSGFKHIREGKLIDFQHGKAELETLLAIAILQARDDESNPWLRLAIQQPELMNHLLDIKKQRDEKGHGKGKADAPEMELSDASLMREIIQTLLPQIKFLQTPTSTSLSDIDSDFRADSLLDARASLQSEFGYKTFNRFGTNLQDRLVHAERAFLSWKNGDDALAFVRDLYAALQSVFEVSLIQRLPPEADDTQLIAVAGTRAVNAGLCSKLPEGLRTVRPSAVRQTLQGVGQSLGACVIALLLMADEDVLKSIASTAPSFVDDMTAVITKRGHGNEPLPMLKEQVAQLRKASYKIIKTLIEV</sequence>
<dbReference type="Proteomes" id="UP000447574">
    <property type="component" value="Unassembled WGS sequence"/>
</dbReference>
<evidence type="ECO:0000313" key="1">
    <source>
        <dbReference type="EMBL" id="MQT73641.1"/>
    </source>
</evidence>
<proteinExistence type="predicted"/>
<protein>
    <submittedName>
        <fullName evidence="1">Uncharacterized protein</fullName>
    </submittedName>
</protein>
<dbReference type="EMBL" id="WIWF01000012">
    <property type="protein sequence ID" value="MQT73641.1"/>
    <property type="molecule type" value="Genomic_DNA"/>
</dbReference>
<comment type="caution">
    <text evidence="1">The sequence shown here is derived from an EMBL/GenBank/DDBJ whole genome shotgun (WGS) entry which is preliminary data.</text>
</comment>